<dbReference type="RefSeq" id="WP_267931465.1">
    <property type="nucleotide sequence ID" value="NZ_CP113257.1"/>
</dbReference>
<dbReference type="EC" id="2.7.7.65" evidence="3"/>
<dbReference type="InterPro" id="IPR029787">
    <property type="entry name" value="Nucleotide_cyclase"/>
</dbReference>
<proteinExistence type="predicted"/>
<dbReference type="Pfam" id="PF00990">
    <property type="entry name" value="GGDEF"/>
    <property type="match status" value="1"/>
</dbReference>
<dbReference type="Gene3D" id="3.30.70.270">
    <property type="match status" value="1"/>
</dbReference>
<dbReference type="SMART" id="SM00267">
    <property type="entry name" value="GGDEF"/>
    <property type="match status" value="1"/>
</dbReference>
<dbReference type="EMBL" id="CP113257">
    <property type="protein sequence ID" value="WAE52384.1"/>
    <property type="molecule type" value="Genomic_DNA"/>
</dbReference>
<name>A0AA47E1E4_9GAMM</name>
<evidence type="ECO:0000256" key="2">
    <source>
        <dbReference type="ARBA" id="ARBA00004533"/>
    </source>
</evidence>
<sequence>MRHTTDQAATEGFRETPYGRQLHGGFRLLRFRPQLEHEFRAYLDGQARASQRLAALLLIVAVSGYLYFEHRYFQLDDTDWLGTLTLLRLLQIVPGIVVLVLSFYSRTFRAQANRIFPALLVLIGVIAAFIDIRFEALDAPLNFQYGAGLLIVSSFFFLGVTFWVALLGALLIVLLDVLMAYLILTPAQLPQHWIAVSYYTLLLIIGAVSRYLHEYSQREQFLMRQLLGWVAEHDALSGLANRRSHDRALDQRIAQARRDRRPLSLLLLDLDDFKAYNDAFGHPAGDALIRTFGELLAGFARRPLDLAARVGGEEFALLLYNCDSAAAQRIARQVIAALAALELRHPRDAALRVGVSIGVATLQEGQRGEQLYQCADRALYRAKTSGKNRFVLASGRPGADAPTA</sequence>
<dbReference type="GO" id="GO:1902201">
    <property type="term" value="P:negative regulation of bacterial-type flagellum-dependent cell motility"/>
    <property type="evidence" value="ECO:0007669"/>
    <property type="project" value="TreeGrafter"/>
</dbReference>
<protein>
    <recommendedName>
        <fullName evidence="3">diguanylate cyclase</fullName>
        <ecNumber evidence="3">2.7.7.65</ecNumber>
    </recommendedName>
</protein>
<dbReference type="AlphaFoldDB" id="A0AA47E1E4"/>
<gene>
    <name evidence="7" type="ORF">OSV15_22465</name>
</gene>
<feature type="transmembrane region" description="Helical" evidence="5">
    <location>
        <begin position="196"/>
        <end position="213"/>
    </location>
</feature>
<evidence type="ECO:0000256" key="3">
    <source>
        <dbReference type="ARBA" id="ARBA00012528"/>
    </source>
</evidence>
<feature type="transmembrane region" description="Helical" evidence="5">
    <location>
        <begin position="49"/>
        <end position="68"/>
    </location>
</feature>
<evidence type="ECO:0000256" key="5">
    <source>
        <dbReference type="SAM" id="Phobius"/>
    </source>
</evidence>
<comment type="cofactor">
    <cofactor evidence="1">
        <name>Mg(2+)</name>
        <dbReference type="ChEBI" id="CHEBI:18420"/>
    </cofactor>
</comment>
<dbReference type="InterPro" id="IPR043128">
    <property type="entry name" value="Rev_trsase/Diguanyl_cyclase"/>
</dbReference>
<dbReference type="GO" id="GO:0043709">
    <property type="term" value="P:cell adhesion involved in single-species biofilm formation"/>
    <property type="evidence" value="ECO:0007669"/>
    <property type="project" value="TreeGrafter"/>
</dbReference>
<dbReference type="Proteomes" id="UP001164632">
    <property type="component" value="Chromosome"/>
</dbReference>
<comment type="catalytic activity">
    <reaction evidence="4">
        <text>2 GTP = 3',3'-c-di-GMP + 2 diphosphate</text>
        <dbReference type="Rhea" id="RHEA:24898"/>
        <dbReference type="ChEBI" id="CHEBI:33019"/>
        <dbReference type="ChEBI" id="CHEBI:37565"/>
        <dbReference type="ChEBI" id="CHEBI:58805"/>
        <dbReference type="EC" id="2.7.7.65"/>
    </reaction>
</comment>
<comment type="subcellular location">
    <subcellularLocation>
        <location evidence="2">Cell inner membrane</location>
    </subcellularLocation>
</comment>
<dbReference type="PROSITE" id="PS50887">
    <property type="entry name" value="GGDEF"/>
    <property type="match status" value="1"/>
</dbReference>
<dbReference type="PANTHER" id="PTHR45138">
    <property type="entry name" value="REGULATORY COMPONENTS OF SENSORY TRANSDUCTION SYSTEM"/>
    <property type="match status" value="1"/>
</dbReference>
<dbReference type="NCBIfam" id="TIGR00254">
    <property type="entry name" value="GGDEF"/>
    <property type="match status" value="1"/>
</dbReference>
<dbReference type="InterPro" id="IPR000160">
    <property type="entry name" value="GGDEF_dom"/>
</dbReference>
<evidence type="ECO:0000313" key="7">
    <source>
        <dbReference type="EMBL" id="WAE52384.1"/>
    </source>
</evidence>
<keyword evidence="5" id="KW-0472">Membrane</keyword>
<feature type="domain" description="GGDEF" evidence="6">
    <location>
        <begin position="261"/>
        <end position="395"/>
    </location>
</feature>
<accession>A0AA47E1E4</accession>
<dbReference type="FunFam" id="3.30.70.270:FF:000001">
    <property type="entry name" value="Diguanylate cyclase domain protein"/>
    <property type="match status" value="1"/>
</dbReference>
<reference evidence="7" key="1">
    <citation type="submission" date="2022-11" db="EMBL/GenBank/DDBJ databases">
        <title>Genomic of Pseudomonas TF18.</title>
        <authorList>
            <person name="Liu T."/>
        </authorList>
    </citation>
    <scope>NUCLEOTIDE SEQUENCE</scope>
    <source>
        <strain evidence="7">TF18</strain>
    </source>
</reference>
<feature type="transmembrane region" description="Helical" evidence="5">
    <location>
        <begin position="80"/>
        <end position="103"/>
    </location>
</feature>
<evidence type="ECO:0000259" key="6">
    <source>
        <dbReference type="PROSITE" id="PS50887"/>
    </source>
</evidence>
<feature type="transmembrane region" description="Helical" evidence="5">
    <location>
        <begin position="115"/>
        <end position="134"/>
    </location>
</feature>
<dbReference type="CDD" id="cd01949">
    <property type="entry name" value="GGDEF"/>
    <property type="match status" value="1"/>
</dbReference>
<dbReference type="PANTHER" id="PTHR45138:SF9">
    <property type="entry name" value="DIGUANYLATE CYCLASE DGCM-RELATED"/>
    <property type="match status" value="1"/>
</dbReference>
<dbReference type="InterPro" id="IPR050469">
    <property type="entry name" value="Diguanylate_Cyclase"/>
</dbReference>
<feature type="transmembrane region" description="Helical" evidence="5">
    <location>
        <begin position="154"/>
        <end position="184"/>
    </location>
</feature>
<evidence type="ECO:0000256" key="4">
    <source>
        <dbReference type="ARBA" id="ARBA00034247"/>
    </source>
</evidence>
<keyword evidence="5" id="KW-0812">Transmembrane</keyword>
<organism evidence="7 8">
    <name type="scientific">Stutzerimonas frequens</name>
    <dbReference type="NCBI Taxonomy" id="2968969"/>
    <lineage>
        <taxon>Bacteria</taxon>
        <taxon>Pseudomonadati</taxon>
        <taxon>Pseudomonadota</taxon>
        <taxon>Gammaproteobacteria</taxon>
        <taxon>Pseudomonadales</taxon>
        <taxon>Pseudomonadaceae</taxon>
        <taxon>Stutzerimonas</taxon>
    </lineage>
</organism>
<dbReference type="GO" id="GO:0052621">
    <property type="term" value="F:diguanylate cyclase activity"/>
    <property type="evidence" value="ECO:0007669"/>
    <property type="project" value="UniProtKB-EC"/>
</dbReference>
<dbReference type="GO" id="GO:0005886">
    <property type="term" value="C:plasma membrane"/>
    <property type="evidence" value="ECO:0007669"/>
    <property type="project" value="UniProtKB-SubCell"/>
</dbReference>
<evidence type="ECO:0000313" key="8">
    <source>
        <dbReference type="Proteomes" id="UP001164632"/>
    </source>
</evidence>
<dbReference type="SUPFAM" id="SSF55073">
    <property type="entry name" value="Nucleotide cyclase"/>
    <property type="match status" value="1"/>
</dbReference>
<keyword evidence="5" id="KW-1133">Transmembrane helix</keyword>
<evidence type="ECO:0000256" key="1">
    <source>
        <dbReference type="ARBA" id="ARBA00001946"/>
    </source>
</evidence>